<dbReference type="Proteomes" id="UP000642070">
    <property type="component" value="Unassembled WGS sequence"/>
</dbReference>
<dbReference type="Pfam" id="PF07729">
    <property type="entry name" value="FCD"/>
    <property type="match status" value="1"/>
</dbReference>
<dbReference type="InterPro" id="IPR036390">
    <property type="entry name" value="WH_DNA-bd_sf"/>
</dbReference>
<reference evidence="5" key="2">
    <citation type="submission" date="2020-09" db="EMBL/GenBank/DDBJ databases">
        <authorList>
            <person name="Sun Q."/>
            <person name="Ohkuma M."/>
        </authorList>
    </citation>
    <scope>NUCLEOTIDE SEQUENCE</scope>
    <source>
        <strain evidence="5">JCM 19831</strain>
    </source>
</reference>
<comment type="caution">
    <text evidence="5">The sequence shown here is derived from an EMBL/GenBank/DDBJ whole genome shotgun (WGS) entry which is preliminary data.</text>
</comment>
<dbReference type="Pfam" id="PF00392">
    <property type="entry name" value="GntR"/>
    <property type="match status" value="1"/>
</dbReference>
<protein>
    <submittedName>
        <fullName evidence="5">GntR family transcriptional regulator</fullName>
    </submittedName>
</protein>
<organism evidence="5 6">
    <name type="scientific">Dactylosporangium sucinum</name>
    <dbReference type="NCBI Taxonomy" id="1424081"/>
    <lineage>
        <taxon>Bacteria</taxon>
        <taxon>Bacillati</taxon>
        <taxon>Actinomycetota</taxon>
        <taxon>Actinomycetes</taxon>
        <taxon>Micromonosporales</taxon>
        <taxon>Micromonosporaceae</taxon>
        <taxon>Dactylosporangium</taxon>
    </lineage>
</organism>
<dbReference type="PANTHER" id="PTHR43537:SF24">
    <property type="entry name" value="GLUCONATE OPERON TRANSCRIPTIONAL REPRESSOR"/>
    <property type="match status" value="1"/>
</dbReference>
<dbReference type="PRINTS" id="PR00033">
    <property type="entry name" value="HTHASNC"/>
</dbReference>
<dbReference type="SMART" id="SM00345">
    <property type="entry name" value="HTH_GNTR"/>
    <property type="match status" value="1"/>
</dbReference>
<evidence type="ECO:0000256" key="2">
    <source>
        <dbReference type="ARBA" id="ARBA00023125"/>
    </source>
</evidence>
<dbReference type="Gene3D" id="1.10.10.10">
    <property type="entry name" value="Winged helix-like DNA-binding domain superfamily/Winged helix DNA-binding domain"/>
    <property type="match status" value="1"/>
</dbReference>
<dbReference type="PROSITE" id="PS50949">
    <property type="entry name" value="HTH_GNTR"/>
    <property type="match status" value="1"/>
</dbReference>
<evidence type="ECO:0000256" key="1">
    <source>
        <dbReference type="ARBA" id="ARBA00023015"/>
    </source>
</evidence>
<keyword evidence="1" id="KW-0805">Transcription regulation</keyword>
<keyword evidence="2" id="KW-0238">DNA-binding</keyword>
<dbReference type="PANTHER" id="PTHR43537">
    <property type="entry name" value="TRANSCRIPTIONAL REGULATOR, GNTR FAMILY"/>
    <property type="match status" value="1"/>
</dbReference>
<keyword evidence="3" id="KW-0804">Transcription</keyword>
<feature type="domain" description="HTH gntR-type" evidence="4">
    <location>
        <begin position="2"/>
        <end position="69"/>
    </location>
</feature>
<evidence type="ECO:0000256" key="3">
    <source>
        <dbReference type="ARBA" id="ARBA00023163"/>
    </source>
</evidence>
<gene>
    <name evidence="5" type="ORF">GCM10007977_000390</name>
</gene>
<dbReference type="InterPro" id="IPR036388">
    <property type="entry name" value="WH-like_DNA-bd_sf"/>
</dbReference>
<dbReference type="GO" id="GO:0043565">
    <property type="term" value="F:sequence-specific DNA binding"/>
    <property type="evidence" value="ECO:0007669"/>
    <property type="project" value="InterPro"/>
</dbReference>
<dbReference type="InterPro" id="IPR011711">
    <property type="entry name" value="GntR_C"/>
</dbReference>
<evidence type="ECO:0000259" key="4">
    <source>
        <dbReference type="PROSITE" id="PS50949"/>
    </source>
</evidence>
<dbReference type="SMART" id="SM00895">
    <property type="entry name" value="FCD"/>
    <property type="match status" value="1"/>
</dbReference>
<name>A0A917SXM0_9ACTN</name>
<dbReference type="SUPFAM" id="SSF46785">
    <property type="entry name" value="Winged helix' DNA-binding domain"/>
    <property type="match status" value="1"/>
</dbReference>
<reference evidence="5" key="1">
    <citation type="journal article" date="2014" name="Int. J. Syst. Evol. Microbiol.">
        <title>Complete genome sequence of Corynebacterium casei LMG S-19264T (=DSM 44701T), isolated from a smear-ripened cheese.</title>
        <authorList>
            <consortium name="US DOE Joint Genome Institute (JGI-PGF)"/>
            <person name="Walter F."/>
            <person name="Albersmeier A."/>
            <person name="Kalinowski J."/>
            <person name="Ruckert C."/>
        </authorList>
    </citation>
    <scope>NUCLEOTIDE SEQUENCE</scope>
    <source>
        <strain evidence="5">JCM 19831</strain>
    </source>
</reference>
<dbReference type="EMBL" id="BMPI01000001">
    <property type="protein sequence ID" value="GGM02929.1"/>
    <property type="molecule type" value="Genomic_DNA"/>
</dbReference>
<dbReference type="InterPro" id="IPR000485">
    <property type="entry name" value="AsnC-type_HTH_dom"/>
</dbReference>
<keyword evidence="6" id="KW-1185">Reference proteome</keyword>
<dbReference type="Gene3D" id="1.20.120.530">
    <property type="entry name" value="GntR ligand-binding domain-like"/>
    <property type="match status" value="1"/>
</dbReference>
<proteinExistence type="predicted"/>
<evidence type="ECO:0000313" key="6">
    <source>
        <dbReference type="Proteomes" id="UP000642070"/>
    </source>
</evidence>
<sequence>MGLMRERVYETILQDIIAGRLSPGDRITERVLARSLGISTTPVKEALRRLENEGFVSAVPRSGVVVKETALTSVGDVVVARAWLEGLAARLVAERFAGGGLPAAQRAELAGVVGEMGRAPAEAGLDLELVVTTNARFHDLIRTMSGNRLIGQFVGVLLGVDGALRRHLLTDEAELRRGLAEHLAVYEAVCAGDPDLAETRMREHILRSASRVVAPTRQEVTP</sequence>
<dbReference type="InterPro" id="IPR000524">
    <property type="entry name" value="Tscrpt_reg_HTH_GntR"/>
</dbReference>
<accession>A0A917SXM0</accession>
<dbReference type="AlphaFoldDB" id="A0A917SXM0"/>
<evidence type="ECO:0000313" key="5">
    <source>
        <dbReference type="EMBL" id="GGM02929.1"/>
    </source>
</evidence>
<dbReference type="CDD" id="cd07377">
    <property type="entry name" value="WHTH_GntR"/>
    <property type="match status" value="1"/>
</dbReference>
<dbReference type="GO" id="GO:0003700">
    <property type="term" value="F:DNA-binding transcription factor activity"/>
    <property type="evidence" value="ECO:0007669"/>
    <property type="project" value="InterPro"/>
</dbReference>
<dbReference type="InterPro" id="IPR008920">
    <property type="entry name" value="TF_FadR/GntR_C"/>
</dbReference>
<dbReference type="SUPFAM" id="SSF48008">
    <property type="entry name" value="GntR ligand-binding domain-like"/>
    <property type="match status" value="1"/>
</dbReference>